<evidence type="ECO:0000313" key="4">
    <source>
        <dbReference type="Proteomes" id="UP001147747"/>
    </source>
</evidence>
<protein>
    <recommendedName>
        <fullName evidence="5">Haloacid dehalogenase, type II</fullName>
    </recommendedName>
</protein>
<dbReference type="GO" id="GO:0016791">
    <property type="term" value="F:phosphatase activity"/>
    <property type="evidence" value="ECO:0007669"/>
    <property type="project" value="UniProtKB-ARBA"/>
</dbReference>
<dbReference type="SFLD" id="SFLDG01129">
    <property type="entry name" value="C1.5:_HAD__Beta-PGM__Phosphata"/>
    <property type="match status" value="1"/>
</dbReference>
<dbReference type="InterPro" id="IPR006328">
    <property type="entry name" value="2-HAD"/>
</dbReference>
<dbReference type="InterPro" id="IPR023198">
    <property type="entry name" value="PGP-like_dom2"/>
</dbReference>
<dbReference type="Gene3D" id="1.10.150.240">
    <property type="entry name" value="Putative phosphatase, domain 2"/>
    <property type="match status" value="1"/>
</dbReference>
<dbReference type="AlphaFoldDB" id="A0A9W9W8U4"/>
<dbReference type="PANTHER" id="PTHR43316">
    <property type="entry name" value="HYDROLASE, HALOACID DELAHOGENASE-RELATED"/>
    <property type="match status" value="1"/>
</dbReference>
<dbReference type="SUPFAM" id="SSF56784">
    <property type="entry name" value="HAD-like"/>
    <property type="match status" value="1"/>
</dbReference>
<evidence type="ECO:0000256" key="1">
    <source>
        <dbReference type="ARBA" id="ARBA00008106"/>
    </source>
</evidence>
<comment type="caution">
    <text evidence="3">The sequence shown here is derived from an EMBL/GenBank/DDBJ whole genome shotgun (WGS) entry which is preliminary data.</text>
</comment>
<feature type="non-terminal residue" evidence="3">
    <location>
        <position position="239"/>
    </location>
</feature>
<dbReference type="NCBIfam" id="TIGR01493">
    <property type="entry name" value="HAD-SF-IA-v2"/>
    <property type="match status" value="1"/>
</dbReference>
<dbReference type="PRINTS" id="PR00413">
    <property type="entry name" value="HADHALOGNASE"/>
</dbReference>
<dbReference type="GeneID" id="81365983"/>
<accession>A0A9W9W8U4</accession>
<dbReference type="EMBL" id="JAPZBU010000004">
    <property type="protein sequence ID" value="KAJ5408483.1"/>
    <property type="molecule type" value="Genomic_DNA"/>
</dbReference>
<dbReference type="Proteomes" id="UP001147747">
    <property type="component" value="Unassembled WGS sequence"/>
</dbReference>
<keyword evidence="2" id="KW-0378">Hydrolase</keyword>
<dbReference type="InterPro" id="IPR006439">
    <property type="entry name" value="HAD-SF_hydro_IA"/>
</dbReference>
<proteinExistence type="inferred from homology"/>
<dbReference type="InterPro" id="IPR023214">
    <property type="entry name" value="HAD_sf"/>
</dbReference>
<dbReference type="InterPro" id="IPR051540">
    <property type="entry name" value="S-2-haloacid_dehalogenase"/>
</dbReference>
<comment type="similarity">
    <text evidence="1">Belongs to the HAD-like hydrolase superfamily. S-2-haloalkanoic acid dehalogenase family.</text>
</comment>
<dbReference type="CDD" id="cd02588">
    <property type="entry name" value="HAD_L2-DEX"/>
    <property type="match status" value="1"/>
</dbReference>
<sequence>FTMADKTIVAFDLYGTLLSTESIAKQLEKHIGPKAEAVSALWRRYQLEYTWRLNSMERYEDFSIVTKNALVHALAEHGEQLSDGNISALMEAYDHLSTFPDVNPALIRLSADASIQPVVFSNGSKTMVSNSVLRSKDLSAHASVFQDLITVDEVKRYKPSPASYHHLAHKMGKQESQMDQIWLISGNPFDVVGARSVGMQAIWVDRANRGWQDAVAPGLRPSAIVHSLEQIVQEIQGRR</sequence>
<dbReference type="RefSeq" id="XP_056492798.1">
    <property type="nucleotide sequence ID" value="XM_056627003.1"/>
</dbReference>
<dbReference type="Gene3D" id="3.40.50.1000">
    <property type="entry name" value="HAD superfamily/HAD-like"/>
    <property type="match status" value="1"/>
</dbReference>
<dbReference type="SFLD" id="SFLDS00003">
    <property type="entry name" value="Haloacid_Dehalogenase"/>
    <property type="match status" value="1"/>
</dbReference>
<dbReference type="InterPro" id="IPR036412">
    <property type="entry name" value="HAD-like_sf"/>
</dbReference>
<keyword evidence="4" id="KW-1185">Reference proteome</keyword>
<evidence type="ECO:0000256" key="2">
    <source>
        <dbReference type="ARBA" id="ARBA00022801"/>
    </source>
</evidence>
<evidence type="ECO:0008006" key="5">
    <source>
        <dbReference type="Google" id="ProtNLM"/>
    </source>
</evidence>
<name>A0A9W9W8U4_9EURO</name>
<dbReference type="OrthoDB" id="3256520at2759"/>
<reference evidence="3" key="1">
    <citation type="submission" date="2022-12" db="EMBL/GenBank/DDBJ databases">
        <authorList>
            <person name="Petersen C."/>
        </authorList>
    </citation>
    <scope>NUCLEOTIDE SEQUENCE</scope>
    <source>
        <strain evidence="3">IBT 29677</strain>
    </source>
</reference>
<reference evidence="3" key="2">
    <citation type="journal article" date="2023" name="IMA Fungus">
        <title>Comparative genomic study of the Penicillium genus elucidates a diverse pangenome and 15 lateral gene transfer events.</title>
        <authorList>
            <person name="Petersen C."/>
            <person name="Sorensen T."/>
            <person name="Nielsen M.R."/>
            <person name="Sondergaard T.E."/>
            <person name="Sorensen J.L."/>
            <person name="Fitzpatrick D.A."/>
            <person name="Frisvad J.C."/>
            <person name="Nielsen K.L."/>
        </authorList>
    </citation>
    <scope>NUCLEOTIDE SEQUENCE</scope>
    <source>
        <strain evidence="3">IBT 29677</strain>
    </source>
</reference>
<dbReference type="PANTHER" id="PTHR43316:SF3">
    <property type="entry name" value="HALOACID DEHALOGENASE, TYPE II (AFU_ORTHOLOGUE AFUA_2G07750)-RELATED"/>
    <property type="match status" value="1"/>
</dbReference>
<organism evidence="3 4">
    <name type="scientific">Penicillium cosmopolitanum</name>
    <dbReference type="NCBI Taxonomy" id="1131564"/>
    <lineage>
        <taxon>Eukaryota</taxon>
        <taxon>Fungi</taxon>
        <taxon>Dikarya</taxon>
        <taxon>Ascomycota</taxon>
        <taxon>Pezizomycotina</taxon>
        <taxon>Eurotiomycetes</taxon>
        <taxon>Eurotiomycetidae</taxon>
        <taxon>Eurotiales</taxon>
        <taxon>Aspergillaceae</taxon>
        <taxon>Penicillium</taxon>
    </lineage>
</organism>
<gene>
    <name evidence="3" type="ORF">N7509_002366</name>
</gene>
<evidence type="ECO:0000313" key="3">
    <source>
        <dbReference type="EMBL" id="KAJ5408483.1"/>
    </source>
</evidence>
<dbReference type="Pfam" id="PF00702">
    <property type="entry name" value="Hydrolase"/>
    <property type="match status" value="1"/>
</dbReference>
<dbReference type="GO" id="GO:0019120">
    <property type="term" value="F:hydrolase activity, acting on acid halide bonds, in C-halide compounds"/>
    <property type="evidence" value="ECO:0007669"/>
    <property type="project" value="InterPro"/>
</dbReference>
<dbReference type="NCBIfam" id="TIGR01428">
    <property type="entry name" value="HAD_type_II"/>
    <property type="match status" value="1"/>
</dbReference>